<feature type="transmembrane region" description="Helical" evidence="1">
    <location>
        <begin position="366"/>
        <end position="386"/>
    </location>
</feature>
<keyword evidence="1" id="KW-1133">Transmembrane helix</keyword>
<evidence type="ECO:0000256" key="1">
    <source>
        <dbReference type="SAM" id="Phobius"/>
    </source>
</evidence>
<dbReference type="InterPro" id="IPR001036">
    <property type="entry name" value="Acrflvin-R"/>
</dbReference>
<feature type="transmembrane region" description="Helical" evidence="1">
    <location>
        <begin position="12"/>
        <end position="34"/>
    </location>
</feature>
<feature type="transmembrane region" description="Helical" evidence="1">
    <location>
        <begin position="468"/>
        <end position="496"/>
    </location>
</feature>
<dbReference type="RefSeq" id="WP_258902801.1">
    <property type="nucleotide sequence ID" value="NZ_CP103141.1"/>
</dbReference>
<feature type="transmembrane region" description="Helical" evidence="1">
    <location>
        <begin position="923"/>
        <end position="942"/>
    </location>
</feature>
<dbReference type="Gene3D" id="3.30.2090.10">
    <property type="entry name" value="Multidrug efflux transporter AcrB TolC docking domain, DN and DC subdomains"/>
    <property type="match status" value="2"/>
</dbReference>
<dbReference type="SUPFAM" id="SSF82693">
    <property type="entry name" value="Multidrug efflux transporter AcrB pore domain, PN1, PN2, PC1 and PC2 subdomains"/>
    <property type="match status" value="2"/>
</dbReference>
<feature type="transmembrane region" description="Helical" evidence="1">
    <location>
        <begin position="534"/>
        <end position="554"/>
    </location>
</feature>
<feature type="transmembrane region" description="Helical" evidence="1">
    <location>
        <begin position="392"/>
        <end position="415"/>
    </location>
</feature>
<protein>
    <submittedName>
        <fullName evidence="2">Efflux RND transporter permease subunit</fullName>
    </submittedName>
</protein>
<feature type="transmembrane region" description="Helical" evidence="1">
    <location>
        <begin position="892"/>
        <end position="911"/>
    </location>
</feature>
<dbReference type="Gene3D" id="3.30.70.1320">
    <property type="entry name" value="Multidrug efflux transporter AcrB pore domain like"/>
    <property type="match status" value="1"/>
</dbReference>
<sequence length="1036" mass="116350">MKEKTFSIADWAMHYHRIVILVTVCLIALGIYGLGEMNKNEFPDFTIRQGLVVAAYPGATSAEIEEQVTKPLENYIFGYKEVKKNKTFSRSQDGMCIIQVELNDDLNNKDEFWSKFKHGIQDFKAQLPKGVLVVQVMDDFGDTSALLVTMESDDKTYRELNEYMDDLKDRLRTIESVGRMTVSGMQKEQIAIYLDTERLSHYGISDRTLATSLFSKGFVTTAGRMKNDEYTSPLYVSHSMNSQHDIQEMIVYADPQGNIIRLKDVARVVREYPDPDSFITNNGKKCLLLSIEMKKDKNIVQMGNEVKTVMNTFEKTLPDEVSLFKITDQSKVVDDSVSNFLHELVIAICAVILVVMLLLPMRVAMVAATTIPITIFISLGLFYAFGIELNSVTLAALIVTLGLIVDDSIVIIDSYMDKLAEGQSRWHASIKSADHFLKSIFSATLAISITFFPFLFTMKGMYQDFLHSFPWATTLVLVISLLVAQMIIPFIQFCFIHKPIEQKRNKDGKERFSFLNFMQSTYDKLIDCCFKRPYITLFVGLLSAVAGAALMLSLPQRLMPTAERNQFAVEIYLPTGTSLPKTVQVADSLEHLLRQDQRIVSIASFKGTSSPRFQTSYAPQLGGSNFAQFIVNTTDDQATEELLNEYTLKYANYFPEAWVRFKQLGYSQATTPIEIRLSGTDRRQLKQTADALVHLLRSQENLYLVRTDFNEPMASTRIQLKEKEASRLGITNAALEMIMAMRYGAGIPVGNIWEGDYDTNIVLKSTHADSASVEDIINEPIPLAGGLEEVPLRQIASVSPVWEEGQIVRRNGIRTITVMAEVTKGTNVMNETANVRQLIEKIHIPEDVTLSFGGEQEESEEQIPRIVAGLCIAVAIIFFILLWHFKKVSTSFIILVSLSLCLLGAALGVLIQGGDFSVTSTLGIVSLMGILVRNGIIMFDYAEELRTTERLSTHEAIYHSAKRRMRPIFLTSAAASMGVVPMILGGSALWMPMGTVIFYGTLITMLFILTILPVAYWLIMSGTTKKRMQLQQLEKE</sequence>
<feature type="transmembrane region" description="Helical" evidence="1">
    <location>
        <begin position="866"/>
        <end position="885"/>
    </location>
</feature>
<evidence type="ECO:0000313" key="2">
    <source>
        <dbReference type="EMBL" id="UVQ74498.1"/>
    </source>
</evidence>
<feature type="transmembrane region" description="Helical" evidence="1">
    <location>
        <begin position="436"/>
        <end position="456"/>
    </location>
</feature>
<dbReference type="PANTHER" id="PTHR32063:SF18">
    <property type="entry name" value="CATION EFFLUX SYSTEM PROTEIN"/>
    <property type="match status" value="1"/>
</dbReference>
<dbReference type="InterPro" id="IPR027463">
    <property type="entry name" value="AcrB_DN_DC_subdom"/>
</dbReference>
<feature type="transmembrane region" description="Helical" evidence="1">
    <location>
        <begin position="340"/>
        <end position="359"/>
    </location>
</feature>
<dbReference type="Pfam" id="PF00873">
    <property type="entry name" value="ACR_tran"/>
    <property type="match status" value="1"/>
</dbReference>
<proteinExistence type="predicted"/>
<dbReference type="Gene3D" id="1.20.1640.10">
    <property type="entry name" value="Multidrug efflux transporter AcrB transmembrane domain"/>
    <property type="match status" value="2"/>
</dbReference>
<dbReference type="PRINTS" id="PR00702">
    <property type="entry name" value="ACRIFLAVINRP"/>
</dbReference>
<keyword evidence="1" id="KW-0812">Transmembrane</keyword>
<dbReference type="Proteomes" id="UP001060104">
    <property type="component" value="Chromosome"/>
</dbReference>
<dbReference type="Gene3D" id="3.30.70.1440">
    <property type="entry name" value="Multidrug efflux transporter AcrB pore domain"/>
    <property type="match status" value="1"/>
</dbReference>
<keyword evidence="1" id="KW-0472">Membrane</keyword>
<gene>
    <name evidence="2" type="ORF">NXY30_26765</name>
</gene>
<feature type="transmembrane region" description="Helical" evidence="1">
    <location>
        <begin position="996"/>
        <end position="1019"/>
    </location>
</feature>
<dbReference type="EMBL" id="CP103141">
    <property type="protein sequence ID" value="UVQ74498.1"/>
    <property type="molecule type" value="Genomic_DNA"/>
</dbReference>
<evidence type="ECO:0000313" key="3">
    <source>
        <dbReference type="Proteomes" id="UP001060104"/>
    </source>
</evidence>
<reference evidence="2" key="1">
    <citation type="submission" date="2022-08" db="EMBL/GenBank/DDBJ databases">
        <title>Genome Sequencing of Bacteroides fragilis Group Isolates with Nanopore Technology.</title>
        <authorList>
            <person name="Tisza M.J."/>
            <person name="Smith D."/>
            <person name="Dekker J.P."/>
        </authorList>
    </citation>
    <scope>NUCLEOTIDE SEQUENCE</scope>
    <source>
        <strain evidence="2">BFG-527</strain>
    </source>
</reference>
<dbReference type="SUPFAM" id="SSF82866">
    <property type="entry name" value="Multidrug efflux transporter AcrB transmembrane domain"/>
    <property type="match status" value="2"/>
</dbReference>
<accession>A0ABY5T9E3</accession>
<name>A0ABY5T9E3_9BACE</name>
<organism evidence="2 3">
    <name type="scientific">Bacteroides faecis</name>
    <dbReference type="NCBI Taxonomy" id="674529"/>
    <lineage>
        <taxon>Bacteria</taxon>
        <taxon>Pseudomonadati</taxon>
        <taxon>Bacteroidota</taxon>
        <taxon>Bacteroidia</taxon>
        <taxon>Bacteroidales</taxon>
        <taxon>Bacteroidaceae</taxon>
        <taxon>Bacteroides</taxon>
    </lineage>
</organism>
<feature type="transmembrane region" description="Helical" evidence="1">
    <location>
        <begin position="968"/>
        <end position="990"/>
    </location>
</feature>
<dbReference type="PANTHER" id="PTHR32063">
    <property type="match status" value="1"/>
</dbReference>
<dbReference type="Gene3D" id="3.30.70.1430">
    <property type="entry name" value="Multidrug efflux transporter AcrB pore domain"/>
    <property type="match status" value="2"/>
</dbReference>
<dbReference type="SUPFAM" id="SSF82714">
    <property type="entry name" value="Multidrug efflux transporter AcrB TolC docking domain, DN and DC subdomains"/>
    <property type="match status" value="1"/>
</dbReference>
<keyword evidence="3" id="KW-1185">Reference proteome</keyword>